<proteinExistence type="predicted"/>
<evidence type="ECO:0000313" key="3">
    <source>
        <dbReference type="RefSeq" id="XP_026191316.1"/>
    </source>
</evidence>
<dbReference type="RefSeq" id="XP_026191316.1">
    <property type="nucleotide sequence ID" value="XM_026335531.1"/>
</dbReference>
<name>A0A6P6RU11_9EIME</name>
<feature type="compositionally biased region" description="Basic residues" evidence="1">
    <location>
        <begin position="226"/>
        <end position="249"/>
    </location>
</feature>
<protein>
    <submittedName>
        <fullName evidence="3">Corneodesmosin-like</fullName>
    </submittedName>
</protein>
<reference evidence="3" key="1">
    <citation type="submission" date="2025-08" db="UniProtKB">
        <authorList>
            <consortium name="RefSeq"/>
        </authorList>
    </citation>
    <scope>IDENTIFICATION</scope>
</reference>
<keyword evidence="2" id="KW-1185">Reference proteome</keyword>
<feature type="compositionally biased region" description="Basic residues" evidence="1">
    <location>
        <begin position="96"/>
        <end position="126"/>
    </location>
</feature>
<feature type="compositionally biased region" description="Low complexity" evidence="1">
    <location>
        <begin position="48"/>
        <end position="76"/>
    </location>
</feature>
<dbReference type="AlphaFoldDB" id="A0A6P6RU11"/>
<dbReference type="GeneID" id="113146878"/>
<feature type="compositionally biased region" description="Low complexity" evidence="1">
    <location>
        <begin position="154"/>
        <end position="167"/>
    </location>
</feature>
<feature type="compositionally biased region" description="Acidic residues" evidence="1">
    <location>
        <begin position="201"/>
        <end position="213"/>
    </location>
</feature>
<gene>
    <name evidence="3" type="primary">LOC113146878</name>
</gene>
<organism evidence="2 3">
    <name type="scientific">Cyclospora cayetanensis</name>
    <dbReference type="NCBI Taxonomy" id="88456"/>
    <lineage>
        <taxon>Eukaryota</taxon>
        <taxon>Sar</taxon>
        <taxon>Alveolata</taxon>
        <taxon>Apicomplexa</taxon>
        <taxon>Conoidasida</taxon>
        <taxon>Coccidia</taxon>
        <taxon>Eucoccidiorida</taxon>
        <taxon>Eimeriorina</taxon>
        <taxon>Eimeriidae</taxon>
        <taxon>Cyclospora</taxon>
    </lineage>
</organism>
<feature type="compositionally biased region" description="Low complexity" evidence="1">
    <location>
        <begin position="251"/>
        <end position="283"/>
    </location>
</feature>
<evidence type="ECO:0000313" key="2">
    <source>
        <dbReference type="Proteomes" id="UP000515125"/>
    </source>
</evidence>
<feature type="region of interest" description="Disordered" evidence="1">
    <location>
        <begin position="46"/>
        <end position="298"/>
    </location>
</feature>
<accession>A0A6P6RU11</accession>
<evidence type="ECO:0000256" key="1">
    <source>
        <dbReference type="SAM" id="MobiDB-lite"/>
    </source>
</evidence>
<dbReference type="Proteomes" id="UP000515125">
    <property type="component" value="Unplaced"/>
</dbReference>
<sequence length="298" mass="30152">MGFSLRWIRNTALVGIAILSGFRETPWGAVGETVALEDASLLLANPTGEGAAAGGAPSPTDNSAVASTSDAVSSGSESEKDASSVGGPPEGGGAKAKSKGSGRRSGKGWLKKLKSPFPFKKGRRGSTKQTSTGVESADEGHSSEDDASSVGDASETGDTGATSGSSGKQKRRSLMKGLKSPFPWFKKGEKGPTKQASIEVESGDEGDSSEDEASSSSVGTAAKSGPKSRSKKMSSSRKMRFPFGKKKPKSGGESASGEVPMSELPSTSAPASASTDGDSAAESPSRNDDADTKATYAL</sequence>